<dbReference type="InterPro" id="IPR036188">
    <property type="entry name" value="FAD/NAD-bd_sf"/>
</dbReference>
<dbReference type="PRINTS" id="PR00891">
    <property type="entry name" value="RABGDIREP"/>
</dbReference>
<dbReference type="GO" id="GO:0007264">
    <property type="term" value="P:small GTPase-mediated signal transduction"/>
    <property type="evidence" value="ECO:0007669"/>
    <property type="project" value="InterPro"/>
</dbReference>
<dbReference type="GO" id="GO:0005968">
    <property type="term" value="C:Rab-protein geranylgeranyltransferase complex"/>
    <property type="evidence" value="ECO:0007669"/>
    <property type="project" value="TreeGrafter"/>
</dbReference>
<dbReference type="AlphaFoldDB" id="A0A3N2Q2U9"/>
<dbReference type="GeneID" id="39582432"/>
<reference evidence="3 4" key="1">
    <citation type="journal article" date="2018" name="Mol. Ecol.">
        <title>The obligate alkalophilic soda-lake fungus Sodiomyces alkalinus has shifted to a protein diet.</title>
        <authorList>
            <person name="Grum-Grzhimaylo A.A."/>
            <person name="Falkoski D.L."/>
            <person name="van den Heuvel J."/>
            <person name="Valero-Jimenez C.A."/>
            <person name="Min B."/>
            <person name="Choi I.G."/>
            <person name="Lipzen A."/>
            <person name="Daum C.G."/>
            <person name="Aanen D.K."/>
            <person name="Tsang A."/>
            <person name="Henrissat B."/>
            <person name="Bilanenko E.N."/>
            <person name="de Vries R.P."/>
            <person name="van Kan J.A.L."/>
            <person name="Grigoriev I.V."/>
            <person name="Debets A.J.M."/>
        </authorList>
    </citation>
    <scope>NUCLEOTIDE SEQUENCE [LARGE SCALE GENOMIC DNA]</scope>
    <source>
        <strain evidence="3 4">F11</strain>
    </source>
</reference>
<organism evidence="3 4">
    <name type="scientific">Sodiomyces alkalinus (strain CBS 110278 / VKM F-3762 / F11)</name>
    <name type="common">Alkaliphilic filamentous fungus</name>
    <dbReference type="NCBI Taxonomy" id="1314773"/>
    <lineage>
        <taxon>Eukaryota</taxon>
        <taxon>Fungi</taxon>
        <taxon>Dikarya</taxon>
        <taxon>Ascomycota</taxon>
        <taxon>Pezizomycotina</taxon>
        <taxon>Sordariomycetes</taxon>
        <taxon>Hypocreomycetidae</taxon>
        <taxon>Glomerellales</taxon>
        <taxon>Plectosphaerellaceae</taxon>
        <taxon>Sodiomyces</taxon>
    </lineage>
</organism>
<proteinExistence type="inferred from homology"/>
<evidence type="ECO:0000256" key="1">
    <source>
        <dbReference type="ARBA" id="ARBA00005593"/>
    </source>
</evidence>
<dbReference type="Pfam" id="PF00996">
    <property type="entry name" value="GDI"/>
    <property type="match status" value="2"/>
</dbReference>
<feature type="region of interest" description="Disordered" evidence="2">
    <location>
        <begin position="310"/>
        <end position="331"/>
    </location>
</feature>
<feature type="compositionally biased region" description="Basic and acidic residues" evidence="2">
    <location>
        <begin position="672"/>
        <end position="684"/>
    </location>
</feature>
<dbReference type="GO" id="GO:0005092">
    <property type="term" value="F:GDP-dissociation inhibitor activity"/>
    <property type="evidence" value="ECO:0007669"/>
    <property type="project" value="InterPro"/>
</dbReference>
<feature type="region of interest" description="Disordered" evidence="2">
    <location>
        <begin position="672"/>
        <end position="693"/>
    </location>
</feature>
<feature type="region of interest" description="Disordered" evidence="2">
    <location>
        <begin position="209"/>
        <end position="237"/>
    </location>
</feature>
<dbReference type="STRING" id="1314773.A0A3N2Q2U9"/>
<gene>
    <name evidence="3" type="ORF">SODALDRAFT_356967</name>
</gene>
<dbReference type="InterPro" id="IPR018203">
    <property type="entry name" value="GDP_dissociation_inhibitor"/>
</dbReference>
<dbReference type="Gene3D" id="1.10.405.10">
    <property type="entry name" value="Guanine Nucleotide Dissociation Inhibitor, domain 1"/>
    <property type="match status" value="1"/>
</dbReference>
<dbReference type="GO" id="GO:0005634">
    <property type="term" value="C:nucleus"/>
    <property type="evidence" value="ECO:0007669"/>
    <property type="project" value="TreeGrafter"/>
</dbReference>
<evidence type="ECO:0000313" key="4">
    <source>
        <dbReference type="Proteomes" id="UP000272025"/>
    </source>
</evidence>
<feature type="compositionally biased region" description="Polar residues" evidence="2">
    <location>
        <begin position="209"/>
        <end position="221"/>
    </location>
</feature>
<feature type="compositionally biased region" description="Acidic residues" evidence="2">
    <location>
        <begin position="222"/>
        <end position="232"/>
    </location>
</feature>
<evidence type="ECO:0000256" key="2">
    <source>
        <dbReference type="SAM" id="MobiDB-lite"/>
    </source>
</evidence>
<keyword evidence="4" id="KW-1185">Reference proteome</keyword>
<dbReference type="PANTHER" id="PTHR11787">
    <property type="entry name" value="RAB GDP-DISSOCIATION INHIBITOR"/>
    <property type="match status" value="1"/>
</dbReference>
<evidence type="ECO:0008006" key="5">
    <source>
        <dbReference type="Google" id="ProtNLM"/>
    </source>
</evidence>
<dbReference type="EMBL" id="ML119052">
    <property type="protein sequence ID" value="ROT40945.1"/>
    <property type="molecule type" value="Genomic_DNA"/>
</dbReference>
<protein>
    <recommendedName>
        <fullName evidence="5">Rab proteins geranylgeranyltransferase</fullName>
    </recommendedName>
</protein>
<sequence>MTRVATLTVFTTTAYPCDINPTIDSECTNLAVGRSYCVAPVNGTEVPDVTTTYTPLTQLPSTASSSVSYTEDNSLHKTALNMKLCIPHFEPPFQTLFEGSRYWRNESFVYHSTRECLMKDPHRFHTNYFQLLSLPPSTFESLPFFLLAMESLAETTWDVVICGTGLQQSLLALALSRSGKQILHLDPNAYYGGDEAALTLQDAEEWVARQQNRQTQLSSDASDPDPDPDQTQDEPTPIFSAASISRPAELSGSASALSSSRAYSLALAPFIVHTRSALLSQLVSSHAYRQVDFLAVGSFFIFQPASSAAAENQEDGRPNTEQGGPSLTPIPSTREAIFADTTIQPRLKRALVKFLKFVLEHDTAAQAEKWQARAKQPLDTFLQDEFKLDAELRTLILALTLSLDGRITVRAGLKVIERHLTSMGMFGPGFAAVYPKWGGGSEISQVGCRACAVGGGVYILGSDVKATRLSEEGPDGAEVEVELGEPAIRVRTRLLVRGSDSATESDEKISRQVVVVDSPLRSLFTPTLEDAPTPAVAVIVMPAGSLKDDKAEPSPYPVFVFAHSSDTGECPSGQSVLYFTTLATPSSASVLDHAVASVLSAVSKDNRGEPPRCIYQLRYDQSCGRSKPCSADEEAILTFPSLPLGLAFDDAALDPVKEAWVKAMGPAATDEAKSKYMDFENREDVGDDEHDQE</sequence>
<accession>A0A3N2Q2U9</accession>
<comment type="similarity">
    <text evidence="1">Belongs to the Rab GDI family.</text>
</comment>
<dbReference type="GO" id="GO:0016192">
    <property type="term" value="P:vesicle-mediated transport"/>
    <property type="evidence" value="ECO:0007669"/>
    <property type="project" value="TreeGrafter"/>
</dbReference>
<dbReference type="Gene3D" id="3.50.50.60">
    <property type="entry name" value="FAD/NAD(P)-binding domain"/>
    <property type="match status" value="1"/>
</dbReference>
<dbReference type="Proteomes" id="UP000272025">
    <property type="component" value="Unassembled WGS sequence"/>
</dbReference>
<dbReference type="OrthoDB" id="1923006at2759"/>
<dbReference type="PANTHER" id="PTHR11787:SF4">
    <property type="entry name" value="CHM, RAB ESCORT PROTEIN 1"/>
    <property type="match status" value="1"/>
</dbReference>
<dbReference type="RefSeq" id="XP_028468751.1">
    <property type="nucleotide sequence ID" value="XM_028613954.1"/>
</dbReference>
<dbReference type="GO" id="GO:0005829">
    <property type="term" value="C:cytosol"/>
    <property type="evidence" value="ECO:0007669"/>
    <property type="project" value="TreeGrafter"/>
</dbReference>
<dbReference type="Gene3D" id="3.30.519.10">
    <property type="entry name" value="Guanine Nucleotide Dissociation Inhibitor, domain 2"/>
    <property type="match status" value="1"/>
</dbReference>
<dbReference type="SUPFAM" id="SSF51905">
    <property type="entry name" value="FAD/NAD(P)-binding domain"/>
    <property type="match status" value="1"/>
</dbReference>
<feature type="compositionally biased region" description="Polar residues" evidence="2">
    <location>
        <begin position="319"/>
        <end position="331"/>
    </location>
</feature>
<name>A0A3N2Q2U9_SODAK</name>
<evidence type="ECO:0000313" key="3">
    <source>
        <dbReference type="EMBL" id="ROT40945.1"/>
    </source>
</evidence>